<feature type="chain" id="PRO_5046935264" evidence="1">
    <location>
        <begin position="24"/>
        <end position="192"/>
    </location>
</feature>
<accession>A0ABS0BG31</accession>
<organism evidence="2 3">
    <name type="scientific">Lysobacter niastensis</name>
    <dbReference type="NCBI Taxonomy" id="380629"/>
    <lineage>
        <taxon>Bacteria</taxon>
        <taxon>Pseudomonadati</taxon>
        <taxon>Pseudomonadota</taxon>
        <taxon>Gammaproteobacteria</taxon>
        <taxon>Lysobacterales</taxon>
        <taxon>Lysobacteraceae</taxon>
        <taxon>Lysobacter</taxon>
    </lineage>
</organism>
<dbReference type="RefSeq" id="WP_194932613.1">
    <property type="nucleotide sequence ID" value="NZ_JADLZT010000013.1"/>
</dbReference>
<feature type="signal peptide" evidence="1">
    <location>
        <begin position="1"/>
        <end position="23"/>
    </location>
</feature>
<protein>
    <submittedName>
        <fullName evidence="2">DUF3011 domain-containing protein</fullName>
    </submittedName>
</protein>
<keyword evidence="3" id="KW-1185">Reference proteome</keyword>
<dbReference type="Pfam" id="PF11218">
    <property type="entry name" value="DUF3011"/>
    <property type="match status" value="1"/>
</dbReference>
<sequence>MSRLFVLAATLGGLYLAAPVLHAQNIVRCESSGGQYQSCPADTRGGVTLSRQLSSQGCWQNDTWGYDRNRIWVTHGCRAEFAVGSQSSGSSGNSNSNAVAAAAVVALLGAAVLASKHHDDDRNDDDGRYDGYSFRCESNDNRYVSCPLPGSRGDVDIRRQLSKSPCRYGQSWGRDRHSVWVDDGCRAEFVVY</sequence>
<comment type="caution">
    <text evidence="2">The sequence shown here is derived from an EMBL/GenBank/DDBJ whole genome shotgun (WGS) entry which is preliminary data.</text>
</comment>
<evidence type="ECO:0000313" key="3">
    <source>
        <dbReference type="Proteomes" id="UP001429984"/>
    </source>
</evidence>
<keyword evidence="1" id="KW-0732">Signal</keyword>
<evidence type="ECO:0000256" key="1">
    <source>
        <dbReference type="SAM" id="SignalP"/>
    </source>
</evidence>
<reference evidence="2 3" key="1">
    <citation type="submission" date="2020-11" db="EMBL/GenBank/DDBJ databases">
        <title>Draft Genome Sequence and Secondary Metabolite Biosynthetic Potential of the Lysobacter niastensis Type strain DSM 18481.</title>
        <authorList>
            <person name="Turrini P."/>
            <person name="Artuso I."/>
            <person name="Tescari M."/>
            <person name="Lugli G.A."/>
            <person name="Frangipani E."/>
            <person name="Ventura M."/>
            <person name="Visca P."/>
        </authorList>
    </citation>
    <scope>NUCLEOTIDE SEQUENCE [LARGE SCALE GENOMIC DNA]</scope>
    <source>
        <strain evidence="2 3">DSM 18481</strain>
    </source>
</reference>
<proteinExistence type="predicted"/>
<gene>
    <name evidence="2" type="ORF">IU514_18425</name>
</gene>
<evidence type="ECO:0000313" key="2">
    <source>
        <dbReference type="EMBL" id="MBF6026010.1"/>
    </source>
</evidence>
<dbReference type="InterPro" id="IPR021381">
    <property type="entry name" value="DUF3011"/>
</dbReference>
<dbReference type="EMBL" id="JADLZT010000013">
    <property type="protein sequence ID" value="MBF6026010.1"/>
    <property type="molecule type" value="Genomic_DNA"/>
</dbReference>
<dbReference type="Proteomes" id="UP001429984">
    <property type="component" value="Unassembled WGS sequence"/>
</dbReference>
<name>A0ABS0BG31_9GAMM</name>